<dbReference type="EMBL" id="GL433868">
    <property type="protein sequence ID" value="EFN51064.1"/>
    <property type="molecule type" value="Genomic_DNA"/>
</dbReference>
<dbReference type="eggNOG" id="ENOG502QRRU">
    <property type="taxonomic scope" value="Eukaryota"/>
</dbReference>
<dbReference type="Proteomes" id="UP000008141">
    <property type="component" value="Unassembled WGS sequence"/>
</dbReference>
<evidence type="ECO:0000259" key="2">
    <source>
        <dbReference type="Pfam" id="PF07889"/>
    </source>
</evidence>
<organism evidence="4">
    <name type="scientific">Chlorella variabilis</name>
    <name type="common">Green alga</name>
    <dbReference type="NCBI Taxonomy" id="554065"/>
    <lineage>
        <taxon>Eukaryota</taxon>
        <taxon>Viridiplantae</taxon>
        <taxon>Chlorophyta</taxon>
        <taxon>core chlorophytes</taxon>
        <taxon>Trebouxiophyceae</taxon>
        <taxon>Chlorellales</taxon>
        <taxon>Chlorellaceae</taxon>
        <taxon>Chlorella clade</taxon>
        <taxon>Chlorella</taxon>
    </lineage>
</organism>
<keyword evidence="4" id="KW-1185">Reference proteome</keyword>
<dbReference type="OrthoDB" id="544175at2759"/>
<evidence type="ECO:0000256" key="1">
    <source>
        <dbReference type="SAM" id="MobiDB-lite"/>
    </source>
</evidence>
<accession>E1ZSU2</accession>
<dbReference type="InterPro" id="IPR012458">
    <property type="entry name" value="DUF1664"/>
</dbReference>
<feature type="compositionally biased region" description="Low complexity" evidence="1">
    <location>
        <begin position="270"/>
        <end position="279"/>
    </location>
</feature>
<gene>
    <name evidence="3" type="ORF">CHLNCDRAFT_141417</name>
</gene>
<dbReference type="GeneID" id="17350494"/>
<evidence type="ECO:0000313" key="3">
    <source>
        <dbReference type="EMBL" id="EFN51064.1"/>
    </source>
</evidence>
<name>E1ZSU2_CHLVA</name>
<reference evidence="3 4" key="1">
    <citation type="journal article" date="2010" name="Plant Cell">
        <title>The Chlorella variabilis NC64A genome reveals adaptation to photosymbiosis, coevolution with viruses, and cryptic sex.</title>
        <authorList>
            <person name="Blanc G."/>
            <person name="Duncan G."/>
            <person name="Agarkova I."/>
            <person name="Borodovsky M."/>
            <person name="Gurnon J."/>
            <person name="Kuo A."/>
            <person name="Lindquist E."/>
            <person name="Lucas S."/>
            <person name="Pangilinan J."/>
            <person name="Polle J."/>
            <person name="Salamov A."/>
            <person name="Terry A."/>
            <person name="Yamada T."/>
            <person name="Dunigan D.D."/>
            <person name="Grigoriev I.V."/>
            <person name="Claverie J.M."/>
            <person name="Van Etten J.L."/>
        </authorList>
    </citation>
    <scope>NUCLEOTIDE SEQUENCE [LARGE SCALE GENOMIC DNA]</scope>
    <source>
        <strain evidence="3 4">NC64A</strain>
    </source>
</reference>
<evidence type="ECO:0000313" key="4">
    <source>
        <dbReference type="Proteomes" id="UP000008141"/>
    </source>
</evidence>
<sequence length="372" mass="38777">MSRGLLGAGAGAAGATLYLKPEIVQDYVKELVFGPRPSAGALTDGVGKELEHLQRLVEDLSRQVAATSKQPGVTVVHTGADRGGSYILYGSAAAGLGVVLYFRVLRGWTFGDMLYATRRGLRDGLNQVSAGLEQLGAKVQEVKARLQERIAHVVRKQEEMLAVQAEMQAALTGVGRDVEHTRGQVGQIHAVVMDLEASMAEVGVNQRHANHGIYVLCKAVSELMVGSNIPSKTELIEYTQQHPVWAAGGERVQGLESLLPAGGGGGAGAGLRRVSSSAARGRDENASPERRSPFLLARAAAGSSPALADEAPPPRKALSEGSGMQGSQVLLSPMAPTDGSGATYQAPYTVPVAYPTSVSVGGAGSSPGSMYW</sequence>
<dbReference type="InParanoid" id="E1ZSU2"/>
<feature type="region of interest" description="Disordered" evidence="1">
    <location>
        <begin position="264"/>
        <end position="336"/>
    </location>
</feature>
<feature type="compositionally biased region" description="Low complexity" evidence="1">
    <location>
        <begin position="295"/>
        <end position="310"/>
    </location>
</feature>
<dbReference type="Pfam" id="PF07889">
    <property type="entry name" value="DUF1664"/>
    <property type="match status" value="1"/>
</dbReference>
<dbReference type="KEGG" id="cvr:CHLNCDRAFT_141417"/>
<proteinExistence type="predicted"/>
<feature type="domain" description="DUF1664" evidence="2">
    <location>
        <begin position="89"/>
        <end position="206"/>
    </location>
</feature>
<dbReference type="RefSeq" id="XP_005843166.1">
    <property type="nucleotide sequence ID" value="XM_005843104.1"/>
</dbReference>
<dbReference type="PANTHER" id="PTHR46667">
    <property type="entry name" value="OS05G0182700 PROTEIN"/>
    <property type="match status" value="1"/>
</dbReference>
<dbReference type="AlphaFoldDB" id="E1ZSU2"/>
<feature type="compositionally biased region" description="Basic and acidic residues" evidence="1">
    <location>
        <begin position="280"/>
        <end position="292"/>
    </location>
</feature>
<dbReference type="PANTHER" id="PTHR46667:SF6">
    <property type="entry name" value="OS01G0185100 PROTEIN"/>
    <property type="match status" value="1"/>
</dbReference>
<dbReference type="OMA" id="DHTINIM"/>
<protein>
    <recommendedName>
        <fullName evidence="2">DUF1664 domain-containing protein</fullName>
    </recommendedName>
</protein>